<feature type="transmembrane region" description="Helical" evidence="1">
    <location>
        <begin position="140"/>
        <end position="159"/>
    </location>
</feature>
<dbReference type="EMBL" id="BMZC01000023">
    <property type="protein sequence ID" value="GGZ83204.1"/>
    <property type="molecule type" value="Genomic_DNA"/>
</dbReference>
<accession>A0A8H9LYN7</accession>
<reference evidence="2" key="1">
    <citation type="journal article" date="2014" name="Int. J. Syst. Evol. Microbiol.">
        <title>Complete genome sequence of Corynebacterium casei LMG S-19264T (=DSM 44701T), isolated from a smear-ripened cheese.</title>
        <authorList>
            <consortium name="US DOE Joint Genome Institute (JGI-PGF)"/>
            <person name="Walter F."/>
            <person name="Albersmeier A."/>
            <person name="Kalinowski J."/>
            <person name="Ruckert C."/>
        </authorList>
    </citation>
    <scope>NUCLEOTIDE SEQUENCE</scope>
    <source>
        <strain evidence="2">KCTC 32337</strain>
    </source>
</reference>
<dbReference type="Proteomes" id="UP000622604">
    <property type="component" value="Unassembled WGS sequence"/>
</dbReference>
<organism evidence="2 3">
    <name type="scientific">Paraglaciecola chathamensis</name>
    <dbReference type="NCBI Taxonomy" id="368405"/>
    <lineage>
        <taxon>Bacteria</taxon>
        <taxon>Pseudomonadati</taxon>
        <taxon>Pseudomonadota</taxon>
        <taxon>Gammaproteobacteria</taxon>
        <taxon>Alteromonadales</taxon>
        <taxon>Alteromonadaceae</taxon>
        <taxon>Paraglaciecola</taxon>
    </lineage>
</organism>
<protein>
    <submittedName>
        <fullName evidence="2">Uncharacterized protein</fullName>
    </submittedName>
</protein>
<evidence type="ECO:0000256" key="1">
    <source>
        <dbReference type="SAM" id="Phobius"/>
    </source>
</evidence>
<feature type="transmembrane region" description="Helical" evidence="1">
    <location>
        <begin position="80"/>
        <end position="98"/>
    </location>
</feature>
<evidence type="ECO:0000313" key="3">
    <source>
        <dbReference type="Proteomes" id="UP000622604"/>
    </source>
</evidence>
<proteinExistence type="predicted"/>
<keyword evidence="1" id="KW-0812">Transmembrane</keyword>
<feature type="transmembrane region" description="Helical" evidence="1">
    <location>
        <begin position="217"/>
        <end position="235"/>
    </location>
</feature>
<comment type="caution">
    <text evidence="2">The sequence shown here is derived from an EMBL/GenBank/DDBJ whole genome shotgun (WGS) entry which is preliminary data.</text>
</comment>
<dbReference type="RefSeq" id="WP_191867358.1">
    <property type="nucleotide sequence ID" value="NZ_BMZC01000023.1"/>
</dbReference>
<dbReference type="AlphaFoldDB" id="A0A8H9LYN7"/>
<reference evidence="2" key="2">
    <citation type="submission" date="2020-09" db="EMBL/GenBank/DDBJ databases">
        <authorList>
            <person name="Sun Q."/>
            <person name="Kim S."/>
        </authorList>
    </citation>
    <scope>NUCLEOTIDE SEQUENCE</scope>
    <source>
        <strain evidence="2">KCTC 32337</strain>
    </source>
</reference>
<name>A0A8H9LYN7_9ALTE</name>
<evidence type="ECO:0000313" key="2">
    <source>
        <dbReference type="EMBL" id="GGZ83204.1"/>
    </source>
</evidence>
<keyword evidence="1" id="KW-1133">Transmembrane helix</keyword>
<gene>
    <name evidence="2" type="ORF">GCM10011274_46040</name>
</gene>
<sequence length="243" mass="27589">MGILSDAEELAKAFPKASWPTKIIMLSGFFGSITSLASISESVYKWKGFVANYLNLYVEYVKNPFISIVSHLPLYIPPYTLDYFILSVCTVLAMYRAIDVQNLRTPKLTIRFLMIIYLEVLFFTFLVCEDVFGETQPTEFLLTMIPFGLLVMPIIYWLLVKHLQKIVVTHGTAMDRKYSTQDKINGGRKIEDSSLMGQLILMGQSDIPKLKCSWSKYYLQIGLYVLTLLILAGITEGLAKPLP</sequence>
<keyword evidence="1" id="KW-0472">Membrane</keyword>
<feature type="transmembrane region" description="Helical" evidence="1">
    <location>
        <begin position="110"/>
        <end position="128"/>
    </location>
</feature>